<feature type="transmembrane region" description="Helical" evidence="2">
    <location>
        <begin position="147"/>
        <end position="168"/>
    </location>
</feature>
<evidence type="ECO:0000256" key="2">
    <source>
        <dbReference type="SAM" id="Phobius"/>
    </source>
</evidence>
<reference evidence="4" key="2">
    <citation type="submission" date="2021-04" db="EMBL/GenBank/DDBJ databases">
        <authorList>
            <person name="Gilroy R."/>
        </authorList>
    </citation>
    <scope>NUCLEOTIDE SEQUENCE</scope>
    <source>
        <strain evidence="4">14975</strain>
    </source>
</reference>
<sequence>MNHFYYLNRRNEPQGPVSINELLELLANGIIQTTTLVARVGDAAWRPLPSVLADMNITAPCPPVGGAYQTGPSRRPQHESASDGDYHDGMGLLEIFKLTMTRNFANFSGRATRREYWMFQLASLLFLLSIYILGIFLIILIDPSMSIIMMGLSLLYSLALIIPGLGLYVRRLHDTGRSGWMILLGLIPFIGGWILLIFSLLDSQRGTNAYGPSLKYPD</sequence>
<name>A0A9D1VB44_9BACT</name>
<feature type="region of interest" description="Disordered" evidence="1">
    <location>
        <begin position="66"/>
        <end position="86"/>
    </location>
</feature>
<dbReference type="PANTHER" id="PTHR34980">
    <property type="entry name" value="INNER MEMBRANE PROTEIN-RELATED-RELATED"/>
    <property type="match status" value="1"/>
</dbReference>
<comment type="caution">
    <text evidence="4">The sequence shown here is derived from an EMBL/GenBank/DDBJ whole genome shotgun (WGS) entry which is preliminary data.</text>
</comment>
<dbReference type="PANTHER" id="PTHR34980:SF2">
    <property type="entry name" value="INNER MEMBRANE PROTEIN YHAH-RELATED"/>
    <property type="match status" value="1"/>
</dbReference>
<dbReference type="GO" id="GO:0005886">
    <property type="term" value="C:plasma membrane"/>
    <property type="evidence" value="ECO:0007669"/>
    <property type="project" value="TreeGrafter"/>
</dbReference>
<evidence type="ECO:0000313" key="5">
    <source>
        <dbReference type="Proteomes" id="UP000823964"/>
    </source>
</evidence>
<keyword evidence="2" id="KW-0812">Transmembrane</keyword>
<feature type="transmembrane region" description="Helical" evidence="2">
    <location>
        <begin position="180"/>
        <end position="201"/>
    </location>
</feature>
<keyword evidence="2" id="KW-0472">Membrane</keyword>
<organism evidence="4 5">
    <name type="scientific">Candidatus Akkermansia intestinigallinarum</name>
    <dbReference type="NCBI Taxonomy" id="2838431"/>
    <lineage>
        <taxon>Bacteria</taxon>
        <taxon>Pseudomonadati</taxon>
        <taxon>Verrucomicrobiota</taxon>
        <taxon>Verrucomicrobiia</taxon>
        <taxon>Verrucomicrobiales</taxon>
        <taxon>Akkermansiaceae</taxon>
        <taxon>Akkermansia</taxon>
    </lineage>
</organism>
<feature type="transmembrane region" description="Helical" evidence="2">
    <location>
        <begin position="116"/>
        <end position="141"/>
    </location>
</feature>
<accession>A0A9D1VB44</accession>
<dbReference type="Proteomes" id="UP000823964">
    <property type="component" value="Unassembled WGS sequence"/>
</dbReference>
<dbReference type="InterPro" id="IPR025640">
    <property type="entry name" value="GYF_2"/>
</dbReference>
<reference evidence="4" key="1">
    <citation type="journal article" date="2021" name="PeerJ">
        <title>Extensive microbial diversity within the chicken gut microbiome revealed by metagenomics and culture.</title>
        <authorList>
            <person name="Gilroy R."/>
            <person name="Ravi A."/>
            <person name="Getino M."/>
            <person name="Pursley I."/>
            <person name="Horton D.L."/>
            <person name="Alikhan N.F."/>
            <person name="Baker D."/>
            <person name="Gharbi K."/>
            <person name="Hall N."/>
            <person name="Watson M."/>
            <person name="Adriaenssens E.M."/>
            <person name="Foster-Nyarko E."/>
            <person name="Jarju S."/>
            <person name="Secka A."/>
            <person name="Antonio M."/>
            <person name="Oren A."/>
            <person name="Chaudhuri R.R."/>
            <person name="La Ragione R."/>
            <person name="Hildebrand F."/>
            <person name="Pallen M.J."/>
        </authorList>
    </citation>
    <scope>NUCLEOTIDE SEQUENCE</scope>
    <source>
        <strain evidence="4">14975</strain>
    </source>
</reference>
<proteinExistence type="predicted"/>
<dbReference type="EMBL" id="DXFQ01000083">
    <property type="protein sequence ID" value="HIX19907.1"/>
    <property type="molecule type" value="Genomic_DNA"/>
</dbReference>
<protein>
    <submittedName>
        <fullName evidence="4">DUF805 domain-containing protein</fullName>
    </submittedName>
</protein>
<dbReference type="InterPro" id="IPR008523">
    <property type="entry name" value="DUF805"/>
</dbReference>
<dbReference type="AlphaFoldDB" id="A0A9D1VB44"/>
<evidence type="ECO:0000256" key="1">
    <source>
        <dbReference type="SAM" id="MobiDB-lite"/>
    </source>
</evidence>
<gene>
    <name evidence="4" type="ORF">H9862_04795</name>
</gene>
<feature type="compositionally biased region" description="Basic and acidic residues" evidence="1">
    <location>
        <begin position="76"/>
        <end position="86"/>
    </location>
</feature>
<dbReference type="Pfam" id="PF14237">
    <property type="entry name" value="GYF_2"/>
    <property type="match status" value="1"/>
</dbReference>
<evidence type="ECO:0000259" key="3">
    <source>
        <dbReference type="Pfam" id="PF14237"/>
    </source>
</evidence>
<dbReference type="Pfam" id="PF05656">
    <property type="entry name" value="DUF805"/>
    <property type="match status" value="1"/>
</dbReference>
<feature type="domain" description="GYF" evidence="3">
    <location>
        <begin position="5"/>
        <end position="50"/>
    </location>
</feature>
<evidence type="ECO:0000313" key="4">
    <source>
        <dbReference type="EMBL" id="HIX19907.1"/>
    </source>
</evidence>
<keyword evidence="2" id="KW-1133">Transmembrane helix</keyword>